<evidence type="ECO:0000259" key="8">
    <source>
        <dbReference type="Pfam" id="PF02278"/>
    </source>
</evidence>
<evidence type="ECO:0000313" key="14">
    <source>
        <dbReference type="Proteomes" id="UP000322315"/>
    </source>
</evidence>
<dbReference type="SUPFAM" id="SSF49863">
    <property type="entry name" value="Hyaluronate lyase-like, C-terminal domain"/>
    <property type="match status" value="1"/>
</dbReference>
<dbReference type="InterPro" id="IPR012970">
    <property type="entry name" value="Lyase_8_alpha_N"/>
</dbReference>
<dbReference type="Proteomes" id="UP000322315">
    <property type="component" value="Unassembled WGS sequence"/>
</dbReference>
<dbReference type="Proteomes" id="UP000315145">
    <property type="component" value="Unassembled WGS sequence"/>
</dbReference>
<evidence type="ECO:0000256" key="5">
    <source>
        <dbReference type="ARBA" id="ARBA00022837"/>
    </source>
</evidence>
<evidence type="ECO:0000256" key="3">
    <source>
        <dbReference type="ARBA" id="ARBA00011245"/>
    </source>
</evidence>
<dbReference type="OrthoDB" id="6394136at2"/>
<keyword evidence="5" id="KW-0106">Calcium</keyword>
<evidence type="ECO:0000313" key="12">
    <source>
        <dbReference type="EMBL" id="TSJ75989.1"/>
    </source>
</evidence>
<evidence type="ECO:0000313" key="11">
    <source>
        <dbReference type="EMBL" id="KAA5824824.1"/>
    </source>
</evidence>
<reference evidence="11" key="3">
    <citation type="submission" date="2019-09" db="EMBL/GenBank/DDBJ databases">
        <authorList>
            <person name="Zhang D.-C."/>
        </authorList>
    </citation>
    <scope>NUCLEOTIDE SEQUENCE</scope>
    <source>
        <strain evidence="11">RU-4-M-4</strain>
    </source>
</reference>
<dbReference type="PROSITE" id="PS51257">
    <property type="entry name" value="PROKAR_LIPOPROTEIN"/>
    <property type="match status" value="1"/>
</dbReference>
<comment type="cofactor">
    <cofactor evidence="1">
        <name>Ca(2+)</name>
        <dbReference type="ChEBI" id="CHEBI:29108"/>
    </cofactor>
</comment>
<feature type="active site" evidence="7">
    <location>
        <position position="252"/>
    </location>
</feature>
<dbReference type="PANTHER" id="PTHR38481:SF1">
    <property type="entry name" value="HYALURONATE LYASE"/>
    <property type="match status" value="1"/>
</dbReference>
<dbReference type="InterPro" id="IPR038970">
    <property type="entry name" value="Lyase_8"/>
</dbReference>
<reference evidence="11 14" key="1">
    <citation type="journal article" date="2015" name="Int. J. Syst. Evol. Microbiol.">
        <title>Algibacter amylolyticus sp. nov., isolated from intertidal sediment.</title>
        <authorList>
            <person name="Zhang D.C."/>
            <person name="Wu J."/>
            <person name="Neuner K."/>
            <person name="Yao J."/>
            <person name="Margesin R."/>
        </authorList>
    </citation>
    <scope>NUCLEOTIDE SEQUENCE [LARGE SCALE GENOMIC DNA]</scope>
    <source>
        <strain evidence="11 14">RU-4-M-4</strain>
    </source>
</reference>
<dbReference type="EMBL" id="VWRS01000005">
    <property type="protein sequence ID" value="KAA5824824.1"/>
    <property type="molecule type" value="Genomic_DNA"/>
</dbReference>
<dbReference type="InterPro" id="IPR003159">
    <property type="entry name" value="Lyase_8_central_dom"/>
</dbReference>
<dbReference type="InterPro" id="IPR011071">
    <property type="entry name" value="Lyase_8-like_C"/>
</dbReference>
<dbReference type="Pfam" id="PF02278">
    <property type="entry name" value="Lyase_8"/>
    <property type="match status" value="1"/>
</dbReference>
<evidence type="ECO:0000313" key="13">
    <source>
        <dbReference type="Proteomes" id="UP000315145"/>
    </source>
</evidence>
<dbReference type="SUPFAM" id="SSF74650">
    <property type="entry name" value="Galactose mutarotase-like"/>
    <property type="match status" value="1"/>
</dbReference>
<feature type="domain" description="Polysaccharide lyase family 8 C-terminal" evidence="9">
    <location>
        <begin position="613"/>
        <end position="676"/>
    </location>
</feature>
<dbReference type="Pfam" id="PF08124">
    <property type="entry name" value="Lyase_8_N"/>
    <property type="match status" value="1"/>
</dbReference>
<name>A0A5M7BBH1_9FLAO</name>
<evidence type="ECO:0000256" key="7">
    <source>
        <dbReference type="PIRSR" id="PIRSR638970-1"/>
    </source>
</evidence>
<keyword evidence="13" id="KW-1185">Reference proteome</keyword>
<keyword evidence="4" id="KW-0732">Signal</keyword>
<feature type="domain" description="Polysaccharide lyase 8 N-terminal alpha-helical" evidence="10">
    <location>
        <begin position="72"/>
        <end position="330"/>
    </location>
</feature>
<reference evidence="12 13" key="2">
    <citation type="submission" date="2019-07" db="EMBL/GenBank/DDBJ databases">
        <title>Algibacter marinivivus sp. nov., isolated from the surface of a marine red alga.</title>
        <authorList>
            <person name="Zhong X."/>
            <person name="Xu W."/>
            <person name="Zhang Y."/>
            <person name="Zhang Q."/>
            <person name="Du Z."/>
        </authorList>
    </citation>
    <scope>NUCLEOTIDE SEQUENCE [LARGE SCALE GENOMIC DNA]</scope>
    <source>
        <strain evidence="12 13">RU-4-M-4</strain>
    </source>
</reference>
<dbReference type="Gene3D" id="1.50.10.100">
    <property type="entry name" value="Chondroitin AC/alginate lyase"/>
    <property type="match status" value="1"/>
</dbReference>
<dbReference type="InterPro" id="IPR004103">
    <property type="entry name" value="Lyase_8_C"/>
</dbReference>
<comment type="similarity">
    <text evidence="2">Belongs to the polysaccharide lyase 8 family.</text>
</comment>
<dbReference type="AlphaFoldDB" id="A0A5M7BBH1"/>
<comment type="subunit">
    <text evidence="3">Monomer.</text>
</comment>
<dbReference type="PANTHER" id="PTHR38481">
    <property type="entry name" value="HYALURONATE LYASE"/>
    <property type="match status" value="1"/>
</dbReference>
<evidence type="ECO:0008006" key="15">
    <source>
        <dbReference type="Google" id="ProtNLM"/>
    </source>
</evidence>
<evidence type="ECO:0000256" key="2">
    <source>
        <dbReference type="ARBA" id="ARBA00006699"/>
    </source>
</evidence>
<feature type="active site" evidence="7">
    <location>
        <position position="306"/>
    </location>
</feature>
<dbReference type="InterPro" id="IPR014718">
    <property type="entry name" value="GH-type_carb-bd"/>
</dbReference>
<dbReference type="InterPro" id="IPR011013">
    <property type="entry name" value="Gal_mutarotase_sf_dom"/>
</dbReference>
<feature type="domain" description="Polysaccharide lyase family 8 central" evidence="8">
    <location>
        <begin position="350"/>
        <end position="597"/>
    </location>
</feature>
<dbReference type="GO" id="GO:0005576">
    <property type="term" value="C:extracellular region"/>
    <property type="evidence" value="ECO:0007669"/>
    <property type="project" value="InterPro"/>
</dbReference>
<evidence type="ECO:0000259" key="10">
    <source>
        <dbReference type="Pfam" id="PF08124"/>
    </source>
</evidence>
<dbReference type="GO" id="GO:0016837">
    <property type="term" value="F:carbon-oxygen lyase activity, acting on polysaccharides"/>
    <property type="evidence" value="ECO:0007669"/>
    <property type="project" value="UniProtKB-ARBA"/>
</dbReference>
<evidence type="ECO:0000256" key="6">
    <source>
        <dbReference type="ARBA" id="ARBA00023239"/>
    </source>
</evidence>
<gene>
    <name evidence="11" type="ORF">F2B50_09090</name>
    <name evidence="12" type="ORF">FPF71_09090</name>
</gene>
<dbReference type="InterPro" id="IPR008929">
    <property type="entry name" value="Chondroitin_lyas"/>
</dbReference>
<sequence length="718" mass="82049">MTIKPIYLTRRIMINKNKVIIKLLGLCVMFLGLSCNTFVSDKGINVRYPSDLEEFHKNVINYYLNYEINDDVINLLLENLQEDGSWSTIDYSNKVRGGWPVKNHVQHVQSLAIHYKNKTSSFYKDKDVSHKIHKALNYWLDNDFLSTNWHDQHIGVPELLLPTLFLMENELSKQQQDKAIVLLNRAKIKMSGQNKVWLSTNVLLRSLLLRKQDSVSIASKAIQDELKIANGVGVKSDWSYHEHGAQLQFGNYGLSYLEDMIKCYTFVNNTPFQFEDHKIEFLREYILKGQQWVIWNNTYDVNASGRQLFENEQEKKAVRLKRCLEQMKTLDTTHTKAYEDVLNTKTLLGNKHFWKSDFHVHRRQDFYFSVKMSSKRVVGTESVNQENIQGYYMGDGVALLSTHGEAYRNVFPFWDWKKLPGTTIIQDTSALPIIKFSGFKTNGTFVGGVCDGKNGIAVMNYNRDGLAAKKSWFMINDKVVCLGSGITTNSAFPVTTTINQSFLKGSVLVSENNSVKKTSRIGASQEINWVLHDQIGYLFPNQRQVKLSTQILEGSWNNVAKRYRPVILTENIFKLCLEHGKQPKNEKYEYILIPNASEDAMIHLNKNKPFKIVNSEAQQSVESNDGTWAGIVFYSEGLSEIYGGISVNKPCVLMLERKQDALVLSVSDPSHKLTEIEVNLKGHYAFEGSTYSKGQTQLTIQLPQGDQAGKSAQYRLSK</sequence>
<organism evidence="11 14">
    <name type="scientific">Algibacter amylolyticus</name>
    <dbReference type="NCBI Taxonomy" id="1608400"/>
    <lineage>
        <taxon>Bacteria</taxon>
        <taxon>Pseudomonadati</taxon>
        <taxon>Bacteroidota</taxon>
        <taxon>Flavobacteriia</taxon>
        <taxon>Flavobacteriales</taxon>
        <taxon>Flavobacteriaceae</taxon>
        <taxon>Algibacter</taxon>
    </lineage>
</organism>
<evidence type="ECO:0000256" key="1">
    <source>
        <dbReference type="ARBA" id="ARBA00001913"/>
    </source>
</evidence>
<dbReference type="GO" id="GO:0030246">
    <property type="term" value="F:carbohydrate binding"/>
    <property type="evidence" value="ECO:0007669"/>
    <property type="project" value="InterPro"/>
</dbReference>
<dbReference type="Gene3D" id="2.70.98.10">
    <property type="match status" value="1"/>
</dbReference>
<dbReference type="Pfam" id="PF02884">
    <property type="entry name" value="Lyase_8_C"/>
    <property type="match status" value="1"/>
</dbReference>
<dbReference type="SUPFAM" id="SSF48230">
    <property type="entry name" value="Chondroitin AC/alginate lyase"/>
    <property type="match status" value="1"/>
</dbReference>
<evidence type="ECO:0000256" key="4">
    <source>
        <dbReference type="ARBA" id="ARBA00022729"/>
    </source>
</evidence>
<comment type="caution">
    <text evidence="11">The sequence shown here is derived from an EMBL/GenBank/DDBJ whole genome shotgun (WGS) entry which is preliminary data.</text>
</comment>
<feature type="active site" evidence="7">
    <location>
        <position position="243"/>
    </location>
</feature>
<accession>A0A5M7BBH1</accession>
<evidence type="ECO:0000259" key="9">
    <source>
        <dbReference type="Pfam" id="PF02884"/>
    </source>
</evidence>
<dbReference type="EMBL" id="VMBF01000005">
    <property type="protein sequence ID" value="TSJ75989.1"/>
    <property type="molecule type" value="Genomic_DNA"/>
</dbReference>
<dbReference type="GO" id="GO:0005975">
    <property type="term" value="P:carbohydrate metabolic process"/>
    <property type="evidence" value="ECO:0007669"/>
    <property type="project" value="InterPro"/>
</dbReference>
<keyword evidence="6" id="KW-0456">Lyase</keyword>
<dbReference type="Gene3D" id="2.60.220.10">
    <property type="entry name" value="Polysaccharide lyase family 8-like, C-terminal"/>
    <property type="match status" value="1"/>
</dbReference>
<protein>
    <recommendedName>
        <fullName evidence="15">Chondroitin AC lyase</fullName>
    </recommendedName>
</protein>
<proteinExistence type="inferred from homology"/>